<keyword evidence="15 19" id="KW-1133">Transmembrane helix</keyword>
<evidence type="ECO:0000256" key="9">
    <source>
        <dbReference type="ARBA" id="ARBA00022723"/>
    </source>
</evidence>
<dbReference type="GO" id="GO:0043235">
    <property type="term" value="C:receptor complex"/>
    <property type="evidence" value="ECO:0007669"/>
    <property type="project" value="TreeGrafter"/>
</dbReference>
<dbReference type="SMART" id="SM00220">
    <property type="entry name" value="S_TKc"/>
    <property type="match status" value="1"/>
</dbReference>
<evidence type="ECO:0000256" key="2">
    <source>
        <dbReference type="ARBA" id="ARBA00001946"/>
    </source>
</evidence>
<dbReference type="Gene3D" id="1.10.510.10">
    <property type="entry name" value="Transferase(Phosphotransferase) domain 1"/>
    <property type="match status" value="1"/>
</dbReference>
<organism evidence="22 23">
    <name type="scientific">Stomoxys calcitrans</name>
    <name type="common">Stable fly</name>
    <name type="synonym">Conops calcitrans</name>
    <dbReference type="NCBI Taxonomy" id="35570"/>
    <lineage>
        <taxon>Eukaryota</taxon>
        <taxon>Metazoa</taxon>
        <taxon>Ecdysozoa</taxon>
        <taxon>Arthropoda</taxon>
        <taxon>Hexapoda</taxon>
        <taxon>Insecta</taxon>
        <taxon>Pterygota</taxon>
        <taxon>Neoptera</taxon>
        <taxon>Endopterygota</taxon>
        <taxon>Diptera</taxon>
        <taxon>Brachycera</taxon>
        <taxon>Muscomorpha</taxon>
        <taxon>Muscoidea</taxon>
        <taxon>Muscidae</taxon>
        <taxon>Stomoxys</taxon>
    </lineage>
</organism>
<dbReference type="Pfam" id="PF08515">
    <property type="entry name" value="TGF_beta_GS"/>
    <property type="match status" value="1"/>
</dbReference>
<comment type="similarity">
    <text evidence="4">Belongs to the protein kinase superfamily. TKL Ser/Thr protein kinase family. TGFB receptor subfamily.</text>
</comment>
<keyword evidence="12" id="KW-0418">Kinase</keyword>
<dbReference type="SMART" id="SM00467">
    <property type="entry name" value="GS"/>
    <property type="match status" value="1"/>
</dbReference>
<dbReference type="VEuPathDB" id="VectorBase:SCAU011978"/>
<dbReference type="OrthoDB" id="69842at2759"/>
<feature type="domain" description="GS" evidence="21">
    <location>
        <begin position="287"/>
        <end position="316"/>
    </location>
</feature>
<dbReference type="GO" id="GO:0005524">
    <property type="term" value="F:ATP binding"/>
    <property type="evidence" value="ECO:0007669"/>
    <property type="project" value="UniProtKB-UniRule"/>
</dbReference>
<dbReference type="PROSITE" id="PS00108">
    <property type="entry name" value="PROTEIN_KINASE_ST"/>
    <property type="match status" value="1"/>
</dbReference>
<protein>
    <recommendedName>
        <fullName evidence="5">receptor protein serine/threonine kinase</fullName>
        <ecNumber evidence="5">2.7.11.30</ecNumber>
    </recommendedName>
</protein>
<evidence type="ECO:0000256" key="6">
    <source>
        <dbReference type="ARBA" id="ARBA00022527"/>
    </source>
</evidence>
<comment type="cofactor">
    <cofactor evidence="1">
        <name>Mn(2+)</name>
        <dbReference type="ChEBI" id="CHEBI:29035"/>
    </cofactor>
</comment>
<evidence type="ECO:0000256" key="4">
    <source>
        <dbReference type="ARBA" id="ARBA00009605"/>
    </source>
</evidence>
<dbReference type="InterPro" id="IPR000333">
    <property type="entry name" value="TGFB_receptor"/>
</dbReference>
<dbReference type="Gene3D" id="2.10.60.10">
    <property type="entry name" value="CD59"/>
    <property type="match status" value="1"/>
</dbReference>
<keyword evidence="16 19" id="KW-0472">Membrane</keyword>
<dbReference type="GO" id="GO:0004675">
    <property type="term" value="F:transmembrane receptor protein serine/threonine kinase activity"/>
    <property type="evidence" value="ECO:0007669"/>
    <property type="project" value="UniProtKB-EC"/>
</dbReference>
<evidence type="ECO:0000256" key="8">
    <source>
        <dbReference type="ARBA" id="ARBA00022692"/>
    </source>
</evidence>
<dbReference type="PROSITE" id="PS50011">
    <property type="entry name" value="PROTEIN_KINASE_DOM"/>
    <property type="match status" value="1"/>
</dbReference>
<dbReference type="FunFam" id="1.10.510.10:FF:000018">
    <property type="entry name" value="Receptor protein serine/threonine kinase"/>
    <property type="match status" value="1"/>
</dbReference>
<dbReference type="GO" id="GO:0006950">
    <property type="term" value="P:response to stress"/>
    <property type="evidence" value="ECO:0007669"/>
    <property type="project" value="UniProtKB-ARBA"/>
</dbReference>
<evidence type="ECO:0000256" key="5">
    <source>
        <dbReference type="ARBA" id="ARBA00012401"/>
    </source>
</evidence>
<evidence type="ECO:0000256" key="17">
    <source>
        <dbReference type="ARBA" id="ARBA00023170"/>
    </source>
</evidence>
<dbReference type="PANTHER" id="PTHR23255">
    <property type="entry name" value="TRANSFORMING GROWTH FACTOR-BETA RECEPTOR TYPE I AND II"/>
    <property type="match status" value="1"/>
</dbReference>
<evidence type="ECO:0000256" key="11">
    <source>
        <dbReference type="ARBA" id="ARBA00022741"/>
    </source>
</evidence>
<evidence type="ECO:0000313" key="23">
    <source>
        <dbReference type="Proteomes" id="UP000095300"/>
    </source>
</evidence>
<dbReference type="InterPro" id="IPR001245">
    <property type="entry name" value="Ser-Thr/Tyr_kinase_cat_dom"/>
</dbReference>
<evidence type="ECO:0000256" key="3">
    <source>
        <dbReference type="ARBA" id="ARBA00004479"/>
    </source>
</evidence>
<keyword evidence="23" id="KW-1185">Reference proteome</keyword>
<keyword evidence="11 18" id="KW-0547">Nucleotide-binding</keyword>
<dbReference type="SUPFAM" id="SSF57302">
    <property type="entry name" value="Snake toxin-like"/>
    <property type="match status" value="1"/>
</dbReference>
<evidence type="ECO:0000256" key="14">
    <source>
        <dbReference type="ARBA" id="ARBA00022842"/>
    </source>
</evidence>
<proteinExistence type="inferred from homology"/>
<dbReference type="InterPro" id="IPR045860">
    <property type="entry name" value="Snake_toxin-like_sf"/>
</dbReference>
<dbReference type="GO" id="GO:0071363">
    <property type="term" value="P:cellular response to growth factor stimulus"/>
    <property type="evidence" value="ECO:0007669"/>
    <property type="project" value="TreeGrafter"/>
</dbReference>
<comment type="cofactor">
    <cofactor evidence="2">
        <name>Mg(2+)</name>
        <dbReference type="ChEBI" id="CHEBI:18420"/>
    </cofactor>
</comment>
<dbReference type="FunFam" id="3.30.200.20:FF:000023">
    <property type="entry name" value="Receptor protein serine/threonine kinase"/>
    <property type="match status" value="1"/>
</dbReference>
<evidence type="ECO:0000256" key="18">
    <source>
        <dbReference type="PROSITE-ProRule" id="PRU10141"/>
    </source>
</evidence>
<dbReference type="InterPro" id="IPR017441">
    <property type="entry name" value="Protein_kinase_ATP_BS"/>
</dbReference>
<keyword evidence="9" id="KW-0479">Metal-binding</keyword>
<dbReference type="CDD" id="cd14143">
    <property type="entry name" value="STKc_TGFbR1_ACVR1b_ACVR1c"/>
    <property type="match status" value="1"/>
</dbReference>
<dbReference type="PROSITE" id="PS51256">
    <property type="entry name" value="GS"/>
    <property type="match status" value="1"/>
</dbReference>
<keyword evidence="14" id="KW-0460">Magnesium</keyword>
<evidence type="ECO:0000256" key="15">
    <source>
        <dbReference type="ARBA" id="ARBA00022989"/>
    </source>
</evidence>
<dbReference type="InterPro" id="IPR008271">
    <property type="entry name" value="Ser/Thr_kinase_AS"/>
</dbReference>
<dbReference type="GO" id="GO:0046872">
    <property type="term" value="F:metal ion binding"/>
    <property type="evidence" value="ECO:0007669"/>
    <property type="project" value="UniProtKB-KW"/>
</dbReference>
<feature type="binding site" evidence="18">
    <location>
        <position position="344"/>
    </location>
    <ligand>
        <name>ATP</name>
        <dbReference type="ChEBI" id="CHEBI:30616"/>
    </ligand>
</feature>
<evidence type="ECO:0000313" key="22">
    <source>
        <dbReference type="EnsemblMetazoa" id="SCAU011978-PC"/>
    </source>
</evidence>
<dbReference type="InterPro" id="IPR011009">
    <property type="entry name" value="Kinase-like_dom_sf"/>
</dbReference>
<dbReference type="Proteomes" id="UP000095300">
    <property type="component" value="Unassembled WGS sequence"/>
</dbReference>
<dbReference type="GO" id="GO:0005886">
    <property type="term" value="C:plasma membrane"/>
    <property type="evidence" value="ECO:0007669"/>
    <property type="project" value="TreeGrafter"/>
</dbReference>
<evidence type="ECO:0000256" key="1">
    <source>
        <dbReference type="ARBA" id="ARBA00001936"/>
    </source>
</evidence>
<dbReference type="InterPro" id="IPR000719">
    <property type="entry name" value="Prot_kinase_dom"/>
</dbReference>
<feature type="domain" description="Protein kinase" evidence="20">
    <location>
        <begin position="317"/>
        <end position="609"/>
    </location>
</feature>
<sequence>MKVFILNLFNYNYHIYNSMHTLFQRMSVITILWCLLIVDVCHASPINIKTSSENQSTSSLIYNNFNKPLEYGSQSFNASNGGGNSRRFVSGNAARPTFGIRNDSMPQMLVSATLSTPKQLRNKPRDRPLKCHCDICKDSNNICETDGYCFTSVQKEASGNTIFSYRCLHLSQTFPPGRFVWCNDGRHGGSGSTTRPVDSYAHECCKNFDFCNLKLSPIIRSVEKDYLPEETINTWVLVAIIFGATLLACLLVFVSWCFYQKRKQGTSRARPFAPEDSVYDPILNGGNTLQDIIELTTSGSGSAGLPLLVQRSIARQIQLCHVIGKGRFGEVWRGRWRGENVAVKIFSSREECSWFREAEIYQTVMLRHENILGFIAADNKDNGTWTQLWLVTDYHENGSLFDYLTSHTVDTKTMLSMALSIATGLAHLHMDIVGTRGKPAIAHRDLKSKNILVKSNLTCAIADLGLAVRHVEKNDSVDIPSTHRVGTKRYMAPEVLDESMNAQHFDSYKRADVYAFGLILWEIARRCNIGMIYDEYQMPYYDVVQPDPSIEEMKKIVCIDKMRPNIPNRWHASDVLHSMAKVMKECWYANPVARLTALRIKKTLSNIRVEEKVKN</sequence>
<dbReference type="PANTHER" id="PTHR23255:SF71">
    <property type="entry name" value="RECEPTOR PROTEIN SERINE_THREONINE KINASE"/>
    <property type="match status" value="1"/>
</dbReference>
<gene>
    <name evidence="22" type="primary">106093709</name>
</gene>
<dbReference type="EC" id="2.7.11.30" evidence="5"/>
<dbReference type="PROSITE" id="PS00107">
    <property type="entry name" value="PROTEIN_KINASE_ATP"/>
    <property type="match status" value="1"/>
</dbReference>
<dbReference type="Pfam" id="PF07714">
    <property type="entry name" value="PK_Tyr_Ser-Thr"/>
    <property type="match status" value="1"/>
</dbReference>
<keyword evidence="10" id="KW-0732">Signal</keyword>
<dbReference type="CDD" id="cd23598">
    <property type="entry name" value="TFP_LU_ECD_Babo"/>
    <property type="match status" value="1"/>
</dbReference>
<keyword evidence="7" id="KW-0808">Transferase</keyword>
<keyword evidence="6" id="KW-0723">Serine/threonine-protein kinase</keyword>
<evidence type="ECO:0000256" key="12">
    <source>
        <dbReference type="ARBA" id="ARBA00022777"/>
    </source>
</evidence>
<name>A0A1I8PXC9_STOCA</name>
<keyword evidence="13 18" id="KW-0067">ATP-binding</keyword>
<dbReference type="InterPro" id="IPR000472">
    <property type="entry name" value="Activin_recp"/>
</dbReference>
<evidence type="ECO:0000256" key="10">
    <source>
        <dbReference type="ARBA" id="ARBA00022729"/>
    </source>
</evidence>
<dbReference type="Gene3D" id="3.30.200.20">
    <property type="entry name" value="Phosphorylase Kinase, domain 1"/>
    <property type="match status" value="1"/>
</dbReference>
<evidence type="ECO:0000259" key="20">
    <source>
        <dbReference type="PROSITE" id="PS50011"/>
    </source>
</evidence>
<keyword evidence="8 19" id="KW-0812">Transmembrane</keyword>
<evidence type="ECO:0000256" key="7">
    <source>
        <dbReference type="ARBA" id="ARBA00022679"/>
    </source>
</evidence>
<dbReference type="SUPFAM" id="SSF56112">
    <property type="entry name" value="Protein kinase-like (PK-like)"/>
    <property type="match status" value="1"/>
</dbReference>
<evidence type="ECO:0000259" key="21">
    <source>
        <dbReference type="PROSITE" id="PS51256"/>
    </source>
</evidence>
<evidence type="ECO:0000256" key="19">
    <source>
        <dbReference type="SAM" id="Phobius"/>
    </source>
</evidence>
<dbReference type="AlphaFoldDB" id="A0A1I8PXC9"/>
<feature type="transmembrane region" description="Helical" evidence="19">
    <location>
        <begin position="235"/>
        <end position="259"/>
    </location>
</feature>
<evidence type="ECO:0000256" key="16">
    <source>
        <dbReference type="ARBA" id="ARBA00023136"/>
    </source>
</evidence>
<reference evidence="22" key="1">
    <citation type="submission" date="2020-05" db="UniProtKB">
        <authorList>
            <consortium name="EnsemblMetazoa"/>
        </authorList>
    </citation>
    <scope>IDENTIFICATION</scope>
    <source>
        <strain evidence="22">USDA</strain>
    </source>
</reference>
<comment type="subcellular location">
    <subcellularLocation>
        <location evidence="3">Membrane</location>
        <topology evidence="3">Single-pass type I membrane protein</topology>
    </subcellularLocation>
</comment>
<dbReference type="Pfam" id="PF01064">
    <property type="entry name" value="Activin_recp"/>
    <property type="match status" value="1"/>
</dbReference>
<dbReference type="InterPro" id="IPR003605">
    <property type="entry name" value="GS_dom"/>
</dbReference>
<keyword evidence="17" id="KW-0675">Receptor</keyword>
<evidence type="ECO:0000256" key="13">
    <source>
        <dbReference type="ARBA" id="ARBA00022840"/>
    </source>
</evidence>
<accession>A0A1I8PXC9</accession>
<dbReference type="EnsemblMetazoa" id="SCAU011978-RC">
    <property type="protein sequence ID" value="SCAU011978-PC"/>
    <property type="gene ID" value="SCAU011978"/>
</dbReference>